<organism evidence="2 3">
    <name type="scientific">Lysobacter niastensis</name>
    <dbReference type="NCBI Taxonomy" id="380629"/>
    <lineage>
        <taxon>Bacteria</taxon>
        <taxon>Pseudomonadati</taxon>
        <taxon>Pseudomonadota</taxon>
        <taxon>Gammaproteobacteria</taxon>
        <taxon>Lysobacterales</taxon>
        <taxon>Lysobacteraceae</taxon>
        <taxon>Lysobacter</taxon>
    </lineage>
</organism>
<evidence type="ECO:0000313" key="3">
    <source>
        <dbReference type="Proteomes" id="UP001251524"/>
    </source>
</evidence>
<keyword evidence="1" id="KW-0472">Membrane</keyword>
<sequence>MNLRKFVSLLLTILGALSLLFAAVCLGLGLFESATIPATQYKDPALGYTFAPIFAVIGLALYAIGKAIRGKHRASR</sequence>
<protein>
    <submittedName>
        <fullName evidence="2">Membrane protein DedA with SNARE-associated domain</fullName>
    </submittedName>
</protein>
<name>A0ABU1W5Q8_9GAMM</name>
<dbReference type="RefSeq" id="WP_310056661.1">
    <property type="nucleotide sequence ID" value="NZ_JAVDVY010000001.1"/>
</dbReference>
<accession>A0ABU1W5Q8</accession>
<evidence type="ECO:0000256" key="1">
    <source>
        <dbReference type="SAM" id="Phobius"/>
    </source>
</evidence>
<keyword evidence="3" id="KW-1185">Reference proteome</keyword>
<dbReference type="EMBL" id="JAVDVY010000001">
    <property type="protein sequence ID" value="MDR7132834.1"/>
    <property type="molecule type" value="Genomic_DNA"/>
</dbReference>
<evidence type="ECO:0000313" key="2">
    <source>
        <dbReference type="EMBL" id="MDR7132834.1"/>
    </source>
</evidence>
<feature type="transmembrane region" description="Helical" evidence="1">
    <location>
        <begin position="46"/>
        <end position="65"/>
    </location>
</feature>
<reference evidence="2 3" key="1">
    <citation type="submission" date="2023-07" db="EMBL/GenBank/DDBJ databases">
        <title>Sorghum-associated microbial communities from plants grown in Nebraska, USA.</title>
        <authorList>
            <person name="Schachtman D."/>
        </authorList>
    </citation>
    <scope>NUCLEOTIDE SEQUENCE [LARGE SCALE GENOMIC DNA]</scope>
    <source>
        <strain evidence="2 3">BE198</strain>
    </source>
</reference>
<gene>
    <name evidence="2" type="ORF">J2X06_000018</name>
</gene>
<keyword evidence="1" id="KW-0812">Transmembrane</keyword>
<keyword evidence="1" id="KW-1133">Transmembrane helix</keyword>
<proteinExistence type="predicted"/>
<comment type="caution">
    <text evidence="2">The sequence shown here is derived from an EMBL/GenBank/DDBJ whole genome shotgun (WGS) entry which is preliminary data.</text>
</comment>
<dbReference type="Proteomes" id="UP001251524">
    <property type="component" value="Unassembled WGS sequence"/>
</dbReference>